<gene>
    <name evidence="2" type="ORF">SAMN06295933_0130</name>
</gene>
<dbReference type="Proteomes" id="UP000192906">
    <property type="component" value="Unassembled WGS sequence"/>
</dbReference>
<evidence type="ECO:0000259" key="1">
    <source>
        <dbReference type="PROSITE" id="PS50801"/>
    </source>
</evidence>
<reference evidence="3" key="1">
    <citation type="submission" date="2017-04" db="EMBL/GenBank/DDBJ databases">
        <authorList>
            <person name="Varghese N."/>
            <person name="Submissions S."/>
        </authorList>
    </citation>
    <scope>NUCLEOTIDE SEQUENCE [LARGE SCALE GENOMIC DNA]</scope>
    <source>
        <strain evidence="3">K3S</strain>
    </source>
</reference>
<proteinExistence type="predicted"/>
<dbReference type="PANTHER" id="PTHR33495">
    <property type="entry name" value="ANTI-SIGMA FACTOR ANTAGONIST TM_1081-RELATED-RELATED"/>
    <property type="match status" value="1"/>
</dbReference>
<dbReference type="PROSITE" id="PS50801">
    <property type="entry name" value="STAS"/>
    <property type="match status" value="1"/>
</dbReference>
<dbReference type="SUPFAM" id="SSF52091">
    <property type="entry name" value="SpoIIaa-like"/>
    <property type="match status" value="1"/>
</dbReference>
<accession>A0A1X7C1E3</accession>
<dbReference type="OrthoDB" id="9796076at2"/>
<dbReference type="PANTHER" id="PTHR33495:SF2">
    <property type="entry name" value="ANTI-SIGMA FACTOR ANTAGONIST TM_1081-RELATED"/>
    <property type="match status" value="1"/>
</dbReference>
<keyword evidence="3" id="KW-1185">Reference proteome</keyword>
<sequence length="109" mass="11956">MKLSKERAGNYLIIEIKESRLDSSNFILLKSSLDDIIKQGEKRLIINLSQVGFMDSSGIAGLLPSVRSLAGTGRLLLVGLTATVMQLFNLGKLDRIFDIYPSVEDALNS</sequence>
<evidence type="ECO:0000313" key="2">
    <source>
        <dbReference type="EMBL" id="SME88249.1"/>
    </source>
</evidence>
<name>A0A1X7C1E3_9BACT</name>
<feature type="domain" description="STAS" evidence="1">
    <location>
        <begin position="21"/>
        <end position="109"/>
    </location>
</feature>
<dbReference type="GO" id="GO:0043856">
    <property type="term" value="F:anti-sigma factor antagonist activity"/>
    <property type="evidence" value="ECO:0007669"/>
    <property type="project" value="TreeGrafter"/>
</dbReference>
<dbReference type="Gene3D" id="3.30.750.24">
    <property type="entry name" value="STAS domain"/>
    <property type="match status" value="1"/>
</dbReference>
<organism evidence="2 3">
    <name type="scientific">Desulfovibrio gilichinskyi</name>
    <dbReference type="NCBI Taxonomy" id="1519643"/>
    <lineage>
        <taxon>Bacteria</taxon>
        <taxon>Pseudomonadati</taxon>
        <taxon>Thermodesulfobacteriota</taxon>
        <taxon>Desulfovibrionia</taxon>
        <taxon>Desulfovibrionales</taxon>
        <taxon>Desulfovibrionaceae</taxon>
        <taxon>Desulfovibrio</taxon>
    </lineage>
</organism>
<dbReference type="EMBL" id="FWZU01000001">
    <property type="protein sequence ID" value="SME88249.1"/>
    <property type="molecule type" value="Genomic_DNA"/>
</dbReference>
<dbReference type="Pfam" id="PF01740">
    <property type="entry name" value="STAS"/>
    <property type="match status" value="1"/>
</dbReference>
<dbReference type="STRING" id="1519643.SAMN06295933_0130"/>
<dbReference type="AlphaFoldDB" id="A0A1X7C1E3"/>
<evidence type="ECO:0000313" key="3">
    <source>
        <dbReference type="Proteomes" id="UP000192906"/>
    </source>
</evidence>
<dbReference type="InterPro" id="IPR036513">
    <property type="entry name" value="STAS_dom_sf"/>
</dbReference>
<dbReference type="CDD" id="cd07043">
    <property type="entry name" value="STAS_anti-anti-sigma_factors"/>
    <property type="match status" value="1"/>
</dbReference>
<dbReference type="InterPro" id="IPR002645">
    <property type="entry name" value="STAS_dom"/>
</dbReference>
<dbReference type="RefSeq" id="WP_085096835.1">
    <property type="nucleotide sequence ID" value="NZ_FWZU01000001.1"/>
</dbReference>
<protein>
    <submittedName>
        <fullName evidence="2">Anti-sigma B factor antagonist</fullName>
    </submittedName>
</protein>